<dbReference type="InterPro" id="IPR009061">
    <property type="entry name" value="DNA-bd_dom_put_sf"/>
</dbReference>
<dbReference type="EMBL" id="BCMF01000002">
    <property type="protein sequence ID" value="GAW98543.1"/>
    <property type="molecule type" value="Genomic_DNA"/>
</dbReference>
<comment type="caution">
    <text evidence="1">The sequence shown here is derived from an EMBL/GenBank/DDBJ whole genome shotgun (WGS) entry which is preliminary data.</text>
</comment>
<dbReference type="RefSeq" id="WP_089108357.1">
    <property type="nucleotide sequence ID" value="NZ_BCMF01000002.1"/>
</dbReference>
<accession>A0A1Z5I9T0</accession>
<organism evidence="1 2">
    <name type="scientific">Secundilactobacillus mixtipabuli</name>
    <dbReference type="NCBI Taxonomy" id="1435342"/>
    <lineage>
        <taxon>Bacteria</taxon>
        <taxon>Bacillati</taxon>
        <taxon>Bacillota</taxon>
        <taxon>Bacilli</taxon>
        <taxon>Lactobacillales</taxon>
        <taxon>Lactobacillaceae</taxon>
        <taxon>Secundilactobacillus</taxon>
    </lineage>
</organism>
<gene>
    <name evidence="1" type="ORF">IWT30_00488</name>
</gene>
<name>A0A1Z5I9T0_9LACO</name>
<evidence type="ECO:0000313" key="1">
    <source>
        <dbReference type="EMBL" id="GAW98543.1"/>
    </source>
</evidence>
<dbReference type="SUPFAM" id="SSF46955">
    <property type="entry name" value="Putative DNA-binding domain"/>
    <property type="match status" value="1"/>
</dbReference>
<evidence type="ECO:0008006" key="3">
    <source>
        <dbReference type="Google" id="ProtNLM"/>
    </source>
</evidence>
<sequence length="100" mass="11663">MDKLKTLRHDNTEELADKLGEELLAYLNSSLKTQAHQLAVKIARSQRYMNKAEACKYCGITNNTFDKWLALGLQRIHIDGIIRFDKQDLDSFMKEHKRII</sequence>
<dbReference type="Proteomes" id="UP000198374">
    <property type="component" value="Unassembled WGS sequence"/>
</dbReference>
<dbReference type="AlphaFoldDB" id="A0A1Z5I9T0"/>
<evidence type="ECO:0000313" key="2">
    <source>
        <dbReference type="Proteomes" id="UP000198374"/>
    </source>
</evidence>
<reference evidence="1 2" key="1">
    <citation type="submission" date="2015-11" db="EMBL/GenBank/DDBJ databases">
        <title>Draft genome sequences of new species of the genus Lactobacillus isolated from orchardgrass silage.</title>
        <authorList>
            <person name="Tohno M."/>
            <person name="Tanizawa Y."/>
            <person name="Arita M."/>
        </authorList>
    </citation>
    <scope>NUCLEOTIDE SEQUENCE [LARGE SCALE GENOMIC DNA]</scope>
    <source>
        <strain evidence="1 2">IWT30</strain>
    </source>
</reference>
<protein>
    <recommendedName>
        <fullName evidence="3">Helix-turn-helix domain-containing protein</fullName>
    </recommendedName>
</protein>
<keyword evidence="2" id="KW-1185">Reference proteome</keyword>
<proteinExistence type="predicted"/>
<dbReference type="OrthoDB" id="2876156at2"/>